<evidence type="ECO:0000256" key="6">
    <source>
        <dbReference type="ARBA" id="ARBA00023180"/>
    </source>
</evidence>
<organism evidence="12 13">
    <name type="scientific">Littorina saxatilis</name>
    <dbReference type="NCBI Taxonomy" id="31220"/>
    <lineage>
        <taxon>Eukaryota</taxon>
        <taxon>Metazoa</taxon>
        <taxon>Spiralia</taxon>
        <taxon>Lophotrochozoa</taxon>
        <taxon>Mollusca</taxon>
        <taxon>Gastropoda</taxon>
        <taxon>Caenogastropoda</taxon>
        <taxon>Littorinimorpha</taxon>
        <taxon>Littorinoidea</taxon>
        <taxon>Littorinidae</taxon>
        <taxon>Littorina</taxon>
    </lineage>
</organism>
<evidence type="ECO:0000256" key="5">
    <source>
        <dbReference type="ARBA" id="ARBA00022801"/>
    </source>
</evidence>
<evidence type="ECO:0000256" key="1">
    <source>
        <dbReference type="ARBA" id="ARBA00004071"/>
    </source>
</evidence>
<dbReference type="Gene3D" id="3.20.20.80">
    <property type="entry name" value="Glycosidases"/>
    <property type="match status" value="1"/>
</dbReference>
<feature type="domain" description="Alpha-L-fucosidase C-terminal" evidence="11">
    <location>
        <begin position="376"/>
        <end position="465"/>
    </location>
</feature>
<dbReference type="GO" id="GO:0004560">
    <property type="term" value="F:alpha-L-fucosidase activity"/>
    <property type="evidence" value="ECO:0007669"/>
    <property type="project" value="UniProtKB-EC"/>
</dbReference>
<dbReference type="InterPro" id="IPR000933">
    <property type="entry name" value="Glyco_hydro_29"/>
</dbReference>
<dbReference type="InterPro" id="IPR017853">
    <property type="entry name" value="GH"/>
</dbReference>
<dbReference type="InterPro" id="IPR016286">
    <property type="entry name" value="FUC_metazoa-typ"/>
</dbReference>
<dbReference type="SUPFAM" id="SSF51445">
    <property type="entry name" value="(Trans)glycosidases"/>
    <property type="match status" value="1"/>
</dbReference>
<dbReference type="PIRSF" id="PIRSF001092">
    <property type="entry name" value="Alpha-L-fucosidase"/>
    <property type="match status" value="1"/>
</dbReference>
<feature type="signal peptide" evidence="8">
    <location>
        <begin position="1"/>
        <end position="28"/>
    </location>
</feature>
<feature type="domain" description="Glycoside hydrolase family 29 N-terminal" evidence="10">
    <location>
        <begin position="22"/>
        <end position="365"/>
    </location>
</feature>
<name>A0AAN9APJ2_9CAEN</name>
<dbReference type="GO" id="GO:0005764">
    <property type="term" value="C:lysosome"/>
    <property type="evidence" value="ECO:0007669"/>
    <property type="project" value="TreeGrafter"/>
</dbReference>
<gene>
    <name evidence="12" type="ORF">V1264_010495</name>
</gene>
<keyword evidence="13" id="KW-1185">Reference proteome</keyword>
<evidence type="ECO:0000313" key="13">
    <source>
        <dbReference type="Proteomes" id="UP001374579"/>
    </source>
</evidence>
<feature type="chain" id="PRO_5042675341" description="alpha-L-fucosidase" evidence="8">
    <location>
        <begin position="29"/>
        <end position="470"/>
    </location>
</feature>
<keyword evidence="9" id="KW-0472">Membrane</keyword>
<dbReference type="Proteomes" id="UP001374579">
    <property type="component" value="Unassembled WGS sequence"/>
</dbReference>
<evidence type="ECO:0000256" key="2">
    <source>
        <dbReference type="ARBA" id="ARBA00007951"/>
    </source>
</evidence>
<dbReference type="PRINTS" id="PR00741">
    <property type="entry name" value="GLHYDRLASE29"/>
</dbReference>
<keyword evidence="4 8" id="KW-0732">Signal</keyword>
<feature type="transmembrane region" description="Helical" evidence="9">
    <location>
        <begin position="54"/>
        <end position="77"/>
    </location>
</feature>
<evidence type="ECO:0000259" key="11">
    <source>
        <dbReference type="Pfam" id="PF16757"/>
    </source>
</evidence>
<evidence type="ECO:0000313" key="12">
    <source>
        <dbReference type="EMBL" id="KAK7090735.1"/>
    </source>
</evidence>
<evidence type="ECO:0000259" key="10">
    <source>
        <dbReference type="Pfam" id="PF01120"/>
    </source>
</evidence>
<evidence type="ECO:0000256" key="3">
    <source>
        <dbReference type="ARBA" id="ARBA00012662"/>
    </source>
</evidence>
<dbReference type="GO" id="GO:0006004">
    <property type="term" value="P:fucose metabolic process"/>
    <property type="evidence" value="ECO:0007669"/>
    <property type="project" value="InterPro"/>
</dbReference>
<evidence type="ECO:0000256" key="4">
    <source>
        <dbReference type="ARBA" id="ARBA00022729"/>
    </source>
</evidence>
<evidence type="ECO:0000256" key="8">
    <source>
        <dbReference type="PIRNR" id="PIRNR001092"/>
    </source>
</evidence>
<evidence type="ECO:0000256" key="7">
    <source>
        <dbReference type="ARBA" id="ARBA00023295"/>
    </source>
</evidence>
<keyword evidence="9" id="KW-1133">Transmembrane helix</keyword>
<dbReference type="AlphaFoldDB" id="A0AAN9APJ2"/>
<dbReference type="GO" id="GO:0016139">
    <property type="term" value="P:glycoside catabolic process"/>
    <property type="evidence" value="ECO:0007669"/>
    <property type="project" value="TreeGrafter"/>
</dbReference>
<dbReference type="Gene3D" id="2.60.40.1180">
    <property type="entry name" value="Golgi alpha-mannosidase II"/>
    <property type="match status" value="1"/>
</dbReference>
<dbReference type="InterPro" id="IPR013780">
    <property type="entry name" value="Glyco_hydro_b"/>
</dbReference>
<dbReference type="PANTHER" id="PTHR10030:SF37">
    <property type="entry name" value="ALPHA-L-FUCOSIDASE-RELATED"/>
    <property type="match status" value="1"/>
</dbReference>
<dbReference type="EC" id="3.2.1.51" evidence="3"/>
<protein>
    <recommendedName>
        <fullName evidence="3">alpha-L-fucosidase</fullName>
        <ecNumber evidence="3">3.2.1.51</ecNumber>
    </recommendedName>
</protein>
<dbReference type="InterPro" id="IPR031919">
    <property type="entry name" value="Fucosidase_C"/>
</dbReference>
<dbReference type="EMBL" id="JBAMIC010000024">
    <property type="protein sequence ID" value="KAK7090735.1"/>
    <property type="molecule type" value="Genomic_DNA"/>
</dbReference>
<dbReference type="SMART" id="SM00812">
    <property type="entry name" value="Alpha_L_fucos"/>
    <property type="match status" value="1"/>
</dbReference>
<keyword evidence="7 8" id="KW-0326">Glycosidase</keyword>
<evidence type="ECO:0000256" key="9">
    <source>
        <dbReference type="SAM" id="Phobius"/>
    </source>
</evidence>
<keyword evidence="5 8" id="KW-0378">Hydrolase</keyword>
<comment type="similarity">
    <text evidence="2 8">Belongs to the glycosyl hydrolase 29 family.</text>
</comment>
<keyword evidence="6" id="KW-0325">Glycoprotein</keyword>
<comment type="function">
    <text evidence="1">Alpha-L-fucosidase is responsible for hydrolyzing the alpha-1,6-linked fucose joined to the reducing-end N-acetylglucosamine of the carbohydrate moieties of glycoproteins.</text>
</comment>
<comment type="caution">
    <text evidence="12">The sequence shown here is derived from an EMBL/GenBank/DDBJ whole genome shotgun (WGS) entry which is preliminary data.</text>
</comment>
<dbReference type="Pfam" id="PF01120">
    <property type="entry name" value="Alpha_L_fucos"/>
    <property type="match status" value="1"/>
</dbReference>
<accession>A0AAN9APJ2</accession>
<dbReference type="FunFam" id="3.20.20.80:FF:000027">
    <property type="entry name" value="Alpha-L-fucosidase"/>
    <property type="match status" value="1"/>
</dbReference>
<sequence length="470" mass="54167">MELSPLLSDKSILAVFIAVLLLAQASFAGSVRYTPDWESLDSRPLPAWYDQDKIGIFLHWGVFSVPSFVNAWFWYWWKGPQPHLDIVTYMKQNYRPDFTYADFAKEFTTEFFDPYRWAEIFNASGARYVVQVTKHHEGFTSWPSKYSWNWNAGDVGPNRDLVEELSTAIRKKTNLRYGVYHSLFEWFNPLFLKDKANNFTTQDFVLSKTLPELYELVNKYKPDVVWSDGSGNTIDTYWNSKQFIAWLYNDSPVKDTVVTNDRWGTNCGCKHGGFLTCGDRYNPKKKQNRKWENAMTIDRKAWTFRRNAQLSDFLTVEELLAEIIQTVSCGGNILINVGPTKEGTIAPIFEERLRQMGSWLRVNGEAIYGTSPWTHQNDTLHPNVWYTTRKETPGTVYALVLKWPSNLQLPLGAPTPTDSTSVTLLGYNEDIPWEGLLKAPGIIILPPALSVQEIPCLWAWVFKITNIKME</sequence>
<keyword evidence="9" id="KW-0812">Transmembrane</keyword>
<reference evidence="12 13" key="1">
    <citation type="submission" date="2024-02" db="EMBL/GenBank/DDBJ databases">
        <title>Chromosome-scale genome assembly of the rough periwinkle Littorina saxatilis.</title>
        <authorList>
            <person name="De Jode A."/>
            <person name="Faria R."/>
            <person name="Formenti G."/>
            <person name="Sims Y."/>
            <person name="Smith T.P."/>
            <person name="Tracey A."/>
            <person name="Wood J.M.D."/>
            <person name="Zagrodzka Z.B."/>
            <person name="Johannesson K."/>
            <person name="Butlin R.K."/>
            <person name="Leder E.H."/>
        </authorList>
    </citation>
    <scope>NUCLEOTIDE SEQUENCE [LARGE SCALE GENOMIC DNA]</scope>
    <source>
        <strain evidence="12">Snail1</strain>
        <tissue evidence="12">Muscle</tissue>
    </source>
</reference>
<dbReference type="PANTHER" id="PTHR10030">
    <property type="entry name" value="ALPHA-L-FUCOSIDASE"/>
    <property type="match status" value="1"/>
</dbReference>
<dbReference type="InterPro" id="IPR057739">
    <property type="entry name" value="Glyco_hydro_29_N"/>
</dbReference>
<dbReference type="Pfam" id="PF16757">
    <property type="entry name" value="Fucosidase_C"/>
    <property type="match status" value="1"/>
</dbReference>
<proteinExistence type="inferred from homology"/>